<evidence type="ECO:0000256" key="1">
    <source>
        <dbReference type="ARBA" id="ARBA00010945"/>
    </source>
</evidence>
<dbReference type="KEGG" id="acae:HYG86_17255"/>
<proteinExistence type="inferred from homology"/>
<dbReference type="AlphaFoldDB" id="A0A7G9WCI3"/>
<feature type="binding site" evidence="6">
    <location>
        <position position="10"/>
    </location>
    <ligand>
        <name>Mg(2+)</name>
        <dbReference type="ChEBI" id="CHEBI:18420"/>
    </ligand>
</feature>
<dbReference type="GO" id="GO:0003684">
    <property type="term" value="F:damaged DNA binding"/>
    <property type="evidence" value="ECO:0007669"/>
    <property type="project" value="InterPro"/>
</dbReference>
<dbReference type="PANTHER" id="PTHR11076:SF35">
    <property type="entry name" value="DNA REPAIR PROTEIN HOMOLOG YOBH"/>
    <property type="match status" value="1"/>
</dbReference>
<feature type="domain" description="UmuC" evidence="7">
    <location>
        <begin position="6"/>
        <end position="194"/>
    </location>
</feature>
<evidence type="ECO:0000256" key="3">
    <source>
        <dbReference type="ARBA" id="ARBA00022695"/>
    </source>
</evidence>
<evidence type="ECO:0000259" key="7">
    <source>
        <dbReference type="PROSITE" id="PS50173"/>
    </source>
</evidence>
<dbReference type="Gene3D" id="3.40.1170.60">
    <property type="match status" value="1"/>
</dbReference>
<evidence type="ECO:0000313" key="8">
    <source>
        <dbReference type="EMBL" id="QNO16395.1"/>
    </source>
</evidence>
<keyword evidence="9" id="KW-1185">Reference proteome</keyword>
<keyword evidence="6" id="KW-0479">Metal-binding</keyword>
<feature type="active site" evidence="6">
    <location>
        <position position="113"/>
    </location>
</feature>
<protein>
    <recommendedName>
        <fullName evidence="6">DNA polymerase IV</fullName>
        <shortName evidence="6">Pol IV</shortName>
        <ecNumber evidence="6">2.7.7.7</ecNumber>
    </recommendedName>
</protein>
<keyword evidence="3 6" id="KW-0548">Nucleotidyltransferase</keyword>
<dbReference type="EC" id="2.7.7.7" evidence="6"/>
<dbReference type="InterPro" id="IPR036775">
    <property type="entry name" value="DNA_pol_Y-fam_lit_finger_sf"/>
</dbReference>
<keyword evidence="5 6" id="KW-0239">DNA-directed DNA polymerase</keyword>
<keyword evidence="6" id="KW-0234">DNA repair</keyword>
<dbReference type="GO" id="GO:0000287">
    <property type="term" value="F:magnesium ion binding"/>
    <property type="evidence" value="ECO:0007669"/>
    <property type="project" value="UniProtKB-UniRule"/>
</dbReference>
<dbReference type="GO" id="GO:0042276">
    <property type="term" value="P:error-prone translesion synthesis"/>
    <property type="evidence" value="ECO:0007669"/>
    <property type="project" value="TreeGrafter"/>
</dbReference>
<dbReference type="EMBL" id="CP058559">
    <property type="protein sequence ID" value="QNO16395.1"/>
    <property type="molecule type" value="Genomic_DNA"/>
</dbReference>
<keyword evidence="6" id="KW-0460">Magnesium</keyword>
<dbReference type="Gene3D" id="3.30.1490.100">
    <property type="entry name" value="DNA polymerase, Y-family, little finger domain"/>
    <property type="match status" value="1"/>
</dbReference>
<comment type="cofactor">
    <cofactor evidence="6">
        <name>Mg(2+)</name>
        <dbReference type="ChEBI" id="CHEBI:18420"/>
    </cofactor>
    <text evidence="6">Binds 2 magnesium ions per subunit.</text>
</comment>
<feature type="site" description="Substrate discrimination" evidence="6">
    <location>
        <position position="15"/>
    </location>
</feature>
<dbReference type="Pfam" id="PF11799">
    <property type="entry name" value="IMS_C"/>
    <property type="match status" value="1"/>
</dbReference>
<dbReference type="Pfam" id="PF00817">
    <property type="entry name" value="IMS"/>
    <property type="match status" value="1"/>
</dbReference>
<sequence>MAEKVIFHIDVNSAYLSWEAVYALQQGASVDLRDIPAVIGGNEKKRNGIVLAKSIPAKKYNIKTGETLFSARLKCPQLVVAPPRYNLYMQCSEAMGNLLSKYSPLIQFFSIDELFLDYTNMDKHFGTPLQAAEKIREEIKNTLGFTVNIGIGSNKLLAKMASEFEKPDKVHTLFPEEIPKKMWPLAVGELFMVGSKTAEKLQSKNIHSIGELAQTDPQFLYGFLKSHGLLVWNYANGKEDSPVRNEGVLMKGLGNSTTISFDLLDLEDSFKVLLALTETVCTRLRRSELHATVISVSLKNSSFVSYSHQGTLPHATNCTKIVFEKAKELFVKAWKGEPIRHMGIHLTKLIESDFHQLSLFEPDPFPYKTLDKAVDDIRLRYGNTSIVRSSFLHSGFSPQQGGVIREDDYPMMSSIL</sequence>
<name>A0A7G9WCI3_ALKCA</name>
<dbReference type="GO" id="GO:0009432">
    <property type="term" value="P:SOS response"/>
    <property type="evidence" value="ECO:0007669"/>
    <property type="project" value="TreeGrafter"/>
</dbReference>
<comment type="similarity">
    <text evidence="1 6">Belongs to the DNA polymerase type-Y family.</text>
</comment>
<dbReference type="HAMAP" id="MF_01113">
    <property type="entry name" value="DNApol_IV"/>
    <property type="match status" value="1"/>
</dbReference>
<dbReference type="SUPFAM" id="SSF56672">
    <property type="entry name" value="DNA/RNA polymerases"/>
    <property type="match status" value="1"/>
</dbReference>
<comment type="subcellular location">
    <subcellularLocation>
        <location evidence="6">Cytoplasm</location>
    </subcellularLocation>
</comment>
<evidence type="ECO:0000313" key="9">
    <source>
        <dbReference type="Proteomes" id="UP000516160"/>
    </source>
</evidence>
<dbReference type="PANTHER" id="PTHR11076">
    <property type="entry name" value="DNA REPAIR POLYMERASE UMUC / TRANSFERASE FAMILY MEMBER"/>
    <property type="match status" value="1"/>
</dbReference>
<dbReference type="SUPFAM" id="SSF100879">
    <property type="entry name" value="Lesion bypass DNA polymerase (Y-family), little finger domain"/>
    <property type="match status" value="1"/>
</dbReference>
<keyword evidence="6" id="KW-0808">Transferase</keyword>
<dbReference type="InterPro" id="IPR017961">
    <property type="entry name" value="DNA_pol_Y-fam_little_finger"/>
</dbReference>
<keyword evidence="6" id="KW-0238">DNA-binding</keyword>
<keyword evidence="6" id="KW-0235">DNA replication</keyword>
<gene>
    <name evidence="6" type="primary">dinB</name>
    <name evidence="8" type="ORF">HYG86_17255</name>
</gene>
<comment type="subunit">
    <text evidence="6">Monomer.</text>
</comment>
<evidence type="ECO:0000256" key="5">
    <source>
        <dbReference type="ARBA" id="ARBA00022932"/>
    </source>
</evidence>
<dbReference type="GO" id="GO:0006261">
    <property type="term" value="P:DNA-templated DNA replication"/>
    <property type="evidence" value="ECO:0007669"/>
    <property type="project" value="UniProtKB-UniRule"/>
</dbReference>
<keyword evidence="4 6" id="KW-0227">DNA damage</keyword>
<dbReference type="GO" id="GO:0005829">
    <property type="term" value="C:cytosol"/>
    <property type="evidence" value="ECO:0007669"/>
    <property type="project" value="TreeGrafter"/>
</dbReference>
<dbReference type="GO" id="GO:0006281">
    <property type="term" value="P:DNA repair"/>
    <property type="evidence" value="ECO:0007669"/>
    <property type="project" value="UniProtKB-UniRule"/>
</dbReference>
<dbReference type="Gene3D" id="3.30.70.270">
    <property type="match status" value="1"/>
</dbReference>
<dbReference type="Gene3D" id="1.10.150.20">
    <property type="entry name" value="5' to 3' exonuclease, C-terminal subdomain"/>
    <property type="match status" value="1"/>
</dbReference>
<dbReference type="InterPro" id="IPR001126">
    <property type="entry name" value="UmuC"/>
</dbReference>
<reference evidence="8 9" key="1">
    <citation type="submission" date="2020-07" db="EMBL/GenBank/DDBJ databases">
        <title>Alkalicella. sp. LB2 genome.</title>
        <authorList>
            <person name="Postec A."/>
            <person name="Quemeneur M."/>
        </authorList>
    </citation>
    <scope>NUCLEOTIDE SEQUENCE [LARGE SCALE GENOMIC DNA]</scope>
    <source>
        <strain evidence="8 9">LB2</strain>
    </source>
</reference>
<comment type="function">
    <text evidence="6">Poorly processive, error-prone DNA polymerase involved in untargeted mutagenesis. Copies undamaged DNA at stalled replication forks, which arise in vivo from mismatched or misaligned primer ends. These misaligned primers can be extended by PolIV. Exhibits no 3'-5' exonuclease (proofreading) activity. May be involved in translesional synthesis, in conjunction with the beta clamp from PolIII.</text>
</comment>
<dbReference type="PROSITE" id="PS50173">
    <property type="entry name" value="UMUC"/>
    <property type="match status" value="1"/>
</dbReference>
<comment type="catalytic activity">
    <reaction evidence="6">
        <text>DNA(n) + a 2'-deoxyribonucleoside 5'-triphosphate = DNA(n+1) + diphosphate</text>
        <dbReference type="Rhea" id="RHEA:22508"/>
        <dbReference type="Rhea" id="RHEA-COMP:17339"/>
        <dbReference type="Rhea" id="RHEA-COMP:17340"/>
        <dbReference type="ChEBI" id="CHEBI:33019"/>
        <dbReference type="ChEBI" id="CHEBI:61560"/>
        <dbReference type="ChEBI" id="CHEBI:173112"/>
        <dbReference type="EC" id="2.7.7.7"/>
    </reaction>
</comment>
<dbReference type="Proteomes" id="UP000516160">
    <property type="component" value="Chromosome"/>
</dbReference>
<feature type="binding site" evidence="6">
    <location>
        <position position="112"/>
    </location>
    <ligand>
        <name>Mg(2+)</name>
        <dbReference type="ChEBI" id="CHEBI:18420"/>
    </ligand>
</feature>
<accession>A0A7G9WCI3</accession>
<dbReference type="InterPro" id="IPR043128">
    <property type="entry name" value="Rev_trsase/Diguanyl_cyclase"/>
</dbReference>
<evidence type="ECO:0000256" key="4">
    <source>
        <dbReference type="ARBA" id="ARBA00022763"/>
    </source>
</evidence>
<keyword evidence="2 6" id="KW-0515">Mutator protein</keyword>
<evidence type="ECO:0000256" key="2">
    <source>
        <dbReference type="ARBA" id="ARBA00022457"/>
    </source>
</evidence>
<dbReference type="InterPro" id="IPR022880">
    <property type="entry name" value="DNApol_IV"/>
</dbReference>
<dbReference type="InterPro" id="IPR043502">
    <property type="entry name" value="DNA/RNA_pol_sf"/>
</dbReference>
<evidence type="ECO:0000256" key="6">
    <source>
        <dbReference type="HAMAP-Rule" id="MF_01113"/>
    </source>
</evidence>
<dbReference type="GO" id="GO:0003887">
    <property type="term" value="F:DNA-directed DNA polymerase activity"/>
    <property type="evidence" value="ECO:0007669"/>
    <property type="project" value="UniProtKB-UniRule"/>
</dbReference>
<dbReference type="InterPro" id="IPR050116">
    <property type="entry name" value="DNA_polymerase-Y"/>
</dbReference>
<dbReference type="RefSeq" id="WP_213166786.1">
    <property type="nucleotide sequence ID" value="NZ_CP058559.1"/>
</dbReference>
<dbReference type="CDD" id="cd03586">
    <property type="entry name" value="PolY_Pol_IV_kappa"/>
    <property type="match status" value="1"/>
</dbReference>
<organism evidence="8 9">
    <name type="scientific">Alkalicella caledoniensis</name>
    <dbReference type="NCBI Taxonomy" id="2731377"/>
    <lineage>
        <taxon>Bacteria</taxon>
        <taxon>Bacillati</taxon>
        <taxon>Bacillota</taxon>
        <taxon>Clostridia</taxon>
        <taxon>Eubacteriales</taxon>
        <taxon>Proteinivoracaceae</taxon>
        <taxon>Alkalicella</taxon>
    </lineage>
</organism>
<keyword evidence="6" id="KW-0963">Cytoplasm</keyword>